<proteinExistence type="predicted"/>
<evidence type="ECO:0000313" key="3">
    <source>
        <dbReference type="Proteomes" id="UP000307943"/>
    </source>
</evidence>
<accession>A0A5C4T179</accession>
<keyword evidence="1" id="KW-0812">Transmembrane</keyword>
<name>A0A5C4T179_9BACL</name>
<keyword evidence="3" id="KW-1185">Reference proteome</keyword>
<comment type="caution">
    <text evidence="2">The sequence shown here is derived from an EMBL/GenBank/DDBJ whole genome shotgun (WGS) entry which is preliminary data.</text>
</comment>
<dbReference type="AlphaFoldDB" id="A0A5C4T179"/>
<keyword evidence="1" id="KW-0472">Membrane</keyword>
<dbReference type="RefSeq" id="WP_139605765.1">
    <property type="nucleotide sequence ID" value="NZ_VDCQ01000054.1"/>
</dbReference>
<organism evidence="2 3">
    <name type="scientific">Paenibacillus hemerocallicola</name>
    <dbReference type="NCBI Taxonomy" id="1172614"/>
    <lineage>
        <taxon>Bacteria</taxon>
        <taxon>Bacillati</taxon>
        <taxon>Bacillota</taxon>
        <taxon>Bacilli</taxon>
        <taxon>Bacillales</taxon>
        <taxon>Paenibacillaceae</taxon>
        <taxon>Paenibacillus</taxon>
    </lineage>
</organism>
<gene>
    <name evidence="2" type="ORF">FE784_29055</name>
</gene>
<reference evidence="2 3" key="1">
    <citation type="submission" date="2019-05" db="EMBL/GenBank/DDBJ databases">
        <title>We sequenced the genome of Paenibacillus hemerocallicola KCTC 33185 for further insight into its adaptation and study the phylogeny of Paenibacillus.</title>
        <authorList>
            <person name="Narsing Rao M.P."/>
        </authorList>
    </citation>
    <scope>NUCLEOTIDE SEQUENCE [LARGE SCALE GENOMIC DNA]</scope>
    <source>
        <strain evidence="2 3">KCTC 33185</strain>
    </source>
</reference>
<feature type="transmembrane region" description="Helical" evidence="1">
    <location>
        <begin position="84"/>
        <end position="101"/>
    </location>
</feature>
<keyword evidence="1" id="KW-1133">Transmembrane helix</keyword>
<feature type="transmembrane region" description="Helical" evidence="1">
    <location>
        <begin position="57"/>
        <end position="72"/>
    </location>
</feature>
<sequence>MFRDEWWGAGLNAVVFAASLLLLVLFYRKRQEEEAWLPAKLFGYSVLGAFTFSLNELRLPLGFAVFLLFVVARPKLNREAKHRAAYLGLCLFLLQWIAPSLEKSEYERVRIVPAAEMNMYDFDFAAHWSSVTKKFQLSGETRLERFEAGYKADGALLQMHYEGIERRPEGNYDFFRIELEPEKTRFKISRRQVKEWVQYDRSVSIRRFFRQLDDTELASLKPGTDFHYYGLQAEGSSFNYGIKEGKKYVLEETGGIREIDNSSLPVRGYWLKACGDRLMQSSNRVGCEERVDYLFDAVLGKTNK</sequence>
<dbReference type="Proteomes" id="UP000307943">
    <property type="component" value="Unassembled WGS sequence"/>
</dbReference>
<protein>
    <submittedName>
        <fullName evidence="2">Uncharacterized protein</fullName>
    </submittedName>
</protein>
<dbReference type="OrthoDB" id="1747727at2"/>
<evidence type="ECO:0000313" key="2">
    <source>
        <dbReference type="EMBL" id="TNJ62696.1"/>
    </source>
</evidence>
<dbReference type="EMBL" id="VDCQ01000054">
    <property type="protein sequence ID" value="TNJ62696.1"/>
    <property type="molecule type" value="Genomic_DNA"/>
</dbReference>
<feature type="transmembrane region" description="Helical" evidence="1">
    <location>
        <begin position="6"/>
        <end position="27"/>
    </location>
</feature>
<evidence type="ECO:0000256" key="1">
    <source>
        <dbReference type="SAM" id="Phobius"/>
    </source>
</evidence>